<dbReference type="EMBL" id="CM039171">
    <property type="protein sequence ID" value="KAH9792428.1"/>
    <property type="molecule type" value="Genomic_DNA"/>
</dbReference>
<protein>
    <submittedName>
        <fullName evidence="1">Diacylglycerol O-acyltransferase</fullName>
    </submittedName>
</protein>
<comment type="caution">
    <text evidence="1">The sequence shown here is derived from an EMBL/GenBank/DDBJ whole genome shotgun (WGS) entry which is preliminary data.</text>
</comment>
<sequence length="755" mass="85795">MELKEEEESEPVSPTAQYLSSSTLSLCILAILEFEQVLDDSLLMQLVKDVFLSISPRFSSVMVRDENGAKQRKRVEVKLINHVKFPFCPSGLSPESYDKYLGDYISEIGMQQLPQSQPLWEIHLIRSPTSHAACTLIFKLHHSLGDGFSLMGALLSCLQRADDPSLPLTLPSVFLPSTAKDESNGSIFTRVLKIFSTVSDTVLDFCWNFVKSTTAEDDQTPIRSGDDRVEFRPVRVATMTFSLDHVKQIKTKVVATINDVVTGIIFLGTRLYMQELRHDSSNAKSTALILLNTRVFRSYESVKDMLKHDANAPWGNYFAFLHMSIPELTDDWSSNPLDFVVKARQIMNFKKNSLAVYLTARYIHSTLKNTSMGMTNLIGPVEKMALANHPVKGLYFAVVGAPQSLSVTIISYMEKLRVSVVAEDGFIDSQKLKSCVEHAFEVTIHIMDKTWIFCDRLSDVYSDGVDDFLEFAILNSENRMSIRCPCTSCDDMVHDAFEHCDKDPSSFKDVLEDVEKPIYSVFNEILPNDNSLPKSMYKAKKTMKLLGLDYEKIHACRNDCILYRNEFKNLSECPRCGASRLKRMFQSPQTVENLKWHENKRIRNGKLHHPADSPAWQLIDKKWPDFSQEPRNLRLALSSNGINSHSTLSTTYSYWPVTLITYNLPPWLCMKRKFMMLSLLISGPKQPGNDIDVYLVPLIADLKTLWDVGVDVFDAYRKQTFNLRAVLMWTISDFLAYGNLFGCTVKESMVVQFVG</sequence>
<gene>
    <name evidence="1" type="ORF">KPL71_004114</name>
</gene>
<evidence type="ECO:0000313" key="1">
    <source>
        <dbReference type="EMBL" id="KAH9792428.1"/>
    </source>
</evidence>
<keyword evidence="2" id="KW-1185">Reference proteome</keyword>
<name>A0ACB8N3H1_CITSI</name>
<organism evidence="1 2">
    <name type="scientific">Citrus sinensis</name>
    <name type="common">Sweet orange</name>
    <name type="synonym">Citrus aurantium var. sinensis</name>
    <dbReference type="NCBI Taxonomy" id="2711"/>
    <lineage>
        <taxon>Eukaryota</taxon>
        <taxon>Viridiplantae</taxon>
        <taxon>Streptophyta</taxon>
        <taxon>Embryophyta</taxon>
        <taxon>Tracheophyta</taxon>
        <taxon>Spermatophyta</taxon>
        <taxon>Magnoliopsida</taxon>
        <taxon>eudicotyledons</taxon>
        <taxon>Gunneridae</taxon>
        <taxon>Pentapetalae</taxon>
        <taxon>rosids</taxon>
        <taxon>malvids</taxon>
        <taxon>Sapindales</taxon>
        <taxon>Rutaceae</taxon>
        <taxon>Aurantioideae</taxon>
        <taxon>Citrus</taxon>
    </lineage>
</organism>
<accession>A0ACB8N3H1</accession>
<reference evidence="2" key="1">
    <citation type="journal article" date="2023" name="Hortic. Res.">
        <title>A chromosome-level phased genome enabling allele-level studies in sweet orange: a case study on citrus Huanglongbing tolerance.</title>
        <authorList>
            <person name="Wu B."/>
            <person name="Yu Q."/>
            <person name="Deng Z."/>
            <person name="Duan Y."/>
            <person name="Luo F."/>
            <person name="Gmitter F. Jr."/>
        </authorList>
    </citation>
    <scope>NUCLEOTIDE SEQUENCE [LARGE SCALE GENOMIC DNA]</scope>
    <source>
        <strain evidence="2">cv. Valencia</strain>
    </source>
</reference>
<evidence type="ECO:0000313" key="2">
    <source>
        <dbReference type="Proteomes" id="UP000829398"/>
    </source>
</evidence>
<dbReference type="Proteomes" id="UP000829398">
    <property type="component" value="Chromosome 2"/>
</dbReference>
<proteinExistence type="predicted"/>